<dbReference type="EnsemblPlants" id="AES89843">
    <property type="protein sequence ID" value="AES89843"/>
    <property type="gene ID" value="MTR_4g080720"/>
</dbReference>
<sequence>MKFMKLGTKPDTFYTEQATRTLTSEIPSYLVIQINDVTYLLHKFALLPKCRLLQRLCYDCSDSKIFIVDIAII</sequence>
<organism evidence="1 3">
    <name type="scientific">Medicago truncatula</name>
    <name type="common">Barrel medic</name>
    <name type="synonym">Medicago tribuloides</name>
    <dbReference type="NCBI Taxonomy" id="3880"/>
    <lineage>
        <taxon>Eukaryota</taxon>
        <taxon>Viridiplantae</taxon>
        <taxon>Streptophyta</taxon>
        <taxon>Embryophyta</taxon>
        <taxon>Tracheophyta</taxon>
        <taxon>Spermatophyta</taxon>
        <taxon>Magnoliopsida</taxon>
        <taxon>eudicotyledons</taxon>
        <taxon>Gunneridae</taxon>
        <taxon>Pentapetalae</taxon>
        <taxon>rosids</taxon>
        <taxon>fabids</taxon>
        <taxon>Fabales</taxon>
        <taxon>Fabaceae</taxon>
        <taxon>Papilionoideae</taxon>
        <taxon>50 kb inversion clade</taxon>
        <taxon>NPAAA clade</taxon>
        <taxon>Hologalegina</taxon>
        <taxon>IRL clade</taxon>
        <taxon>Trifolieae</taxon>
        <taxon>Medicago</taxon>
    </lineage>
</organism>
<name>G7JDU8_MEDTR</name>
<gene>
    <name evidence="1" type="ordered locus">MTR_4g080720</name>
</gene>
<dbReference type="Proteomes" id="UP000002051">
    <property type="component" value="Chromosome 4"/>
</dbReference>
<keyword evidence="3" id="KW-1185">Reference proteome</keyword>
<evidence type="ECO:0000313" key="1">
    <source>
        <dbReference type="EMBL" id="AES89843.2"/>
    </source>
</evidence>
<proteinExistence type="predicted"/>
<protein>
    <submittedName>
        <fullName evidence="1">BTB/POZ domain plant protein</fullName>
    </submittedName>
</protein>
<dbReference type="STRING" id="3880.G7JDU8"/>
<reference evidence="1 3" key="2">
    <citation type="journal article" date="2014" name="BMC Genomics">
        <title>An improved genome release (version Mt4.0) for the model legume Medicago truncatula.</title>
        <authorList>
            <person name="Tang H."/>
            <person name="Krishnakumar V."/>
            <person name="Bidwell S."/>
            <person name="Rosen B."/>
            <person name="Chan A."/>
            <person name="Zhou S."/>
            <person name="Gentzbittel L."/>
            <person name="Childs K.L."/>
            <person name="Yandell M."/>
            <person name="Gundlach H."/>
            <person name="Mayer K.F."/>
            <person name="Schwartz D.C."/>
            <person name="Town C.D."/>
        </authorList>
    </citation>
    <scope>GENOME REANNOTATION</scope>
    <source>
        <strain evidence="2 3">cv. Jemalong A17</strain>
    </source>
</reference>
<dbReference type="PaxDb" id="3880-AES89843"/>
<reference evidence="2" key="3">
    <citation type="submission" date="2015-04" db="UniProtKB">
        <authorList>
            <consortium name="EnsemblPlants"/>
        </authorList>
    </citation>
    <scope>IDENTIFICATION</scope>
    <source>
        <strain evidence="2">cv. Jemalong A17</strain>
    </source>
</reference>
<dbReference type="AlphaFoldDB" id="G7JDU8"/>
<accession>A0A0C3X0S2</accession>
<dbReference type="HOGENOM" id="CLU_201394_0_0_1"/>
<accession>G7JDU8</accession>
<reference evidence="1 3" key="1">
    <citation type="journal article" date="2011" name="Nature">
        <title>The Medicago genome provides insight into the evolution of rhizobial symbioses.</title>
        <authorList>
            <person name="Young N.D."/>
            <person name="Debelle F."/>
            <person name="Oldroyd G.E."/>
            <person name="Geurts R."/>
            <person name="Cannon S.B."/>
            <person name="Udvardi M.K."/>
            <person name="Benedito V.A."/>
            <person name="Mayer K.F."/>
            <person name="Gouzy J."/>
            <person name="Schoof H."/>
            <person name="Van de Peer Y."/>
            <person name="Proost S."/>
            <person name="Cook D.R."/>
            <person name="Meyers B.C."/>
            <person name="Spannagl M."/>
            <person name="Cheung F."/>
            <person name="De Mita S."/>
            <person name="Krishnakumar V."/>
            <person name="Gundlach H."/>
            <person name="Zhou S."/>
            <person name="Mudge J."/>
            <person name="Bharti A.K."/>
            <person name="Murray J.D."/>
            <person name="Naoumkina M.A."/>
            <person name="Rosen B."/>
            <person name="Silverstein K.A."/>
            <person name="Tang H."/>
            <person name="Rombauts S."/>
            <person name="Zhao P.X."/>
            <person name="Zhou P."/>
            <person name="Barbe V."/>
            <person name="Bardou P."/>
            <person name="Bechner M."/>
            <person name="Bellec A."/>
            <person name="Berger A."/>
            <person name="Berges H."/>
            <person name="Bidwell S."/>
            <person name="Bisseling T."/>
            <person name="Choisne N."/>
            <person name="Couloux A."/>
            <person name="Denny R."/>
            <person name="Deshpande S."/>
            <person name="Dai X."/>
            <person name="Doyle J.J."/>
            <person name="Dudez A.M."/>
            <person name="Farmer A.D."/>
            <person name="Fouteau S."/>
            <person name="Franken C."/>
            <person name="Gibelin C."/>
            <person name="Gish J."/>
            <person name="Goldstein S."/>
            <person name="Gonzalez A.J."/>
            <person name="Green P.J."/>
            <person name="Hallab A."/>
            <person name="Hartog M."/>
            <person name="Hua A."/>
            <person name="Humphray S.J."/>
            <person name="Jeong D.H."/>
            <person name="Jing Y."/>
            <person name="Jocker A."/>
            <person name="Kenton S.M."/>
            <person name="Kim D.J."/>
            <person name="Klee K."/>
            <person name="Lai H."/>
            <person name="Lang C."/>
            <person name="Lin S."/>
            <person name="Macmil S.L."/>
            <person name="Magdelenat G."/>
            <person name="Matthews L."/>
            <person name="McCorrison J."/>
            <person name="Monaghan E.L."/>
            <person name="Mun J.H."/>
            <person name="Najar F.Z."/>
            <person name="Nicholson C."/>
            <person name="Noirot C."/>
            <person name="O'Bleness M."/>
            <person name="Paule C.R."/>
            <person name="Poulain J."/>
            <person name="Prion F."/>
            <person name="Qin B."/>
            <person name="Qu C."/>
            <person name="Retzel E.F."/>
            <person name="Riddle C."/>
            <person name="Sallet E."/>
            <person name="Samain S."/>
            <person name="Samson N."/>
            <person name="Sanders I."/>
            <person name="Saurat O."/>
            <person name="Scarpelli C."/>
            <person name="Schiex T."/>
            <person name="Segurens B."/>
            <person name="Severin A.J."/>
            <person name="Sherrier D.J."/>
            <person name="Shi R."/>
            <person name="Sims S."/>
            <person name="Singer S.R."/>
            <person name="Sinharoy S."/>
            <person name="Sterck L."/>
            <person name="Viollet A."/>
            <person name="Wang B.B."/>
            <person name="Wang K."/>
            <person name="Wang M."/>
            <person name="Wang X."/>
            <person name="Warfsmann J."/>
            <person name="Weissenbach J."/>
            <person name="White D.D."/>
            <person name="White J.D."/>
            <person name="Wiley G.B."/>
            <person name="Wincker P."/>
            <person name="Xing Y."/>
            <person name="Yang L."/>
            <person name="Yao Z."/>
            <person name="Ying F."/>
            <person name="Zhai J."/>
            <person name="Zhou L."/>
            <person name="Zuber A."/>
            <person name="Denarie J."/>
            <person name="Dixon R.A."/>
            <person name="May G.D."/>
            <person name="Schwartz D.C."/>
            <person name="Rogers J."/>
            <person name="Quetier F."/>
            <person name="Town C.D."/>
            <person name="Roe B.A."/>
        </authorList>
    </citation>
    <scope>NUCLEOTIDE SEQUENCE [LARGE SCALE GENOMIC DNA]</scope>
    <source>
        <strain evidence="1">A17</strain>
        <strain evidence="2 3">cv. Jemalong A17</strain>
    </source>
</reference>
<dbReference type="EMBL" id="CM001220">
    <property type="protein sequence ID" value="AES89843.2"/>
    <property type="molecule type" value="Genomic_DNA"/>
</dbReference>
<evidence type="ECO:0000313" key="3">
    <source>
        <dbReference type="Proteomes" id="UP000002051"/>
    </source>
</evidence>
<evidence type="ECO:0000313" key="2">
    <source>
        <dbReference type="EnsemblPlants" id="AES89843"/>
    </source>
</evidence>